<dbReference type="PANTHER" id="PTHR33799:SF1">
    <property type="entry name" value="PTS SYSTEM MANNOSE-SPECIFIC EIIAB COMPONENT-RELATED"/>
    <property type="match status" value="1"/>
</dbReference>
<dbReference type="SUPFAM" id="SSF53062">
    <property type="entry name" value="PTS system fructose IIA component-like"/>
    <property type="match status" value="1"/>
</dbReference>
<dbReference type="InterPro" id="IPR004701">
    <property type="entry name" value="PTS_EIIA_man-typ"/>
</dbReference>
<dbReference type="PANTHER" id="PTHR33799">
    <property type="entry name" value="PTS PERMEASE-RELATED-RELATED"/>
    <property type="match status" value="1"/>
</dbReference>
<evidence type="ECO:0000256" key="4">
    <source>
        <dbReference type="ARBA" id="ARBA00022597"/>
    </source>
</evidence>
<dbReference type="GO" id="GO:0016301">
    <property type="term" value="F:kinase activity"/>
    <property type="evidence" value="ECO:0007669"/>
    <property type="project" value="UniProtKB-KW"/>
</dbReference>
<evidence type="ECO:0000256" key="1">
    <source>
        <dbReference type="ARBA" id="ARBA00004496"/>
    </source>
</evidence>
<organism evidence="9 10">
    <name type="scientific">Anaerosacchariphilus hominis</name>
    <dbReference type="NCBI Taxonomy" id="2763017"/>
    <lineage>
        <taxon>Bacteria</taxon>
        <taxon>Bacillati</taxon>
        <taxon>Bacillota</taxon>
        <taxon>Clostridia</taxon>
        <taxon>Lachnospirales</taxon>
        <taxon>Lachnospiraceae</taxon>
        <taxon>Anaerosacchariphilus</taxon>
    </lineage>
</organism>
<dbReference type="GO" id="GO:0016020">
    <property type="term" value="C:membrane"/>
    <property type="evidence" value="ECO:0007669"/>
    <property type="project" value="InterPro"/>
</dbReference>
<evidence type="ECO:0000313" key="10">
    <source>
        <dbReference type="Proteomes" id="UP000649345"/>
    </source>
</evidence>
<evidence type="ECO:0000256" key="7">
    <source>
        <dbReference type="ARBA" id="ARBA00022777"/>
    </source>
</evidence>
<dbReference type="EMBL" id="JACOOR010000001">
    <property type="protein sequence ID" value="MBC5658437.1"/>
    <property type="molecule type" value="Genomic_DNA"/>
</dbReference>
<evidence type="ECO:0000256" key="3">
    <source>
        <dbReference type="ARBA" id="ARBA00022490"/>
    </source>
</evidence>
<dbReference type="Gene3D" id="3.40.50.510">
    <property type="entry name" value="Phosphotransferase system, mannose-type IIA component"/>
    <property type="match status" value="1"/>
</dbReference>
<keyword evidence="4" id="KW-0762">Sugar transport</keyword>
<reference evidence="9" key="1">
    <citation type="submission" date="2020-08" db="EMBL/GenBank/DDBJ databases">
        <title>Genome public.</title>
        <authorList>
            <person name="Liu C."/>
            <person name="Sun Q."/>
        </authorList>
    </citation>
    <scope>NUCLEOTIDE SEQUENCE</scope>
    <source>
        <strain evidence="9">NSJ-68</strain>
    </source>
</reference>
<keyword evidence="7" id="KW-0418">Kinase</keyword>
<sequence length="144" mass="15570">MVGLLITGHGHFATGLGSSLRLITGNTENIEYVDFEADHSTETLAHNLNQAFDKLKNCDGVLVLSDLAGGSPFKTAVECKFARPEQAIEVIAGSNLPMLIEGSMSMGIYENPLDMAEALIPTGKDYIIRFELAEHNDDTEEDGI</sequence>
<accession>A0A923L9X9</accession>
<keyword evidence="5" id="KW-0808">Transferase</keyword>
<dbReference type="InterPro" id="IPR036662">
    <property type="entry name" value="PTS_EIIA_man-typ_sf"/>
</dbReference>
<keyword evidence="6" id="KW-0598">Phosphotransferase system</keyword>
<dbReference type="CDD" id="cd00006">
    <property type="entry name" value="PTS_IIA_man"/>
    <property type="match status" value="1"/>
</dbReference>
<name>A0A923L9X9_9FIRM</name>
<evidence type="ECO:0000259" key="8">
    <source>
        <dbReference type="PROSITE" id="PS51096"/>
    </source>
</evidence>
<dbReference type="Proteomes" id="UP000649345">
    <property type="component" value="Unassembled WGS sequence"/>
</dbReference>
<keyword evidence="2" id="KW-0813">Transport</keyword>
<dbReference type="InterPro" id="IPR033887">
    <property type="entry name" value="PTS_IIA_man"/>
</dbReference>
<dbReference type="AlphaFoldDB" id="A0A923L9X9"/>
<keyword evidence="10" id="KW-1185">Reference proteome</keyword>
<dbReference type="RefSeq" id="WP_186872845.1">
    <property type="nucleotide sequence ID" value="NZ_JACOOR010000001.1"/>
</dbReference>
<comment type="caution">
    <text evidence="9">The sequence shown here is derived from an EMBL/GenBank/DDBJ whole genome shotgun (WGS) entry which is preliminary data.</text>
</comment>
<feature type="domain" description="PTS EIIA type-4" evidence="8">
    <location>
        <begin position="1"/>
        <end position="127"/>
    </location>
</feature>
<dbReference type="PROSITE" id="PS51096">
    <property type="entry name" value="PTS_EIIA_TYPE_4"/>
    <property type="match status" value="1"/>
</dbReference>
<dbReference type="GO" id="GO:0005737">
    <property type="term" value="C:cytoplasm"/>
    <property type="evidence" value="ECO:0007669"/>
    <property type="project" value="UniProtKB-SubCell"/>
</dbReference>
<dbReference type="Pfam" id="PF03610">
    <property type="entry name" value="EIIA-man"/>
    <property type="match status" value="1"/>
</dbReference>
<comment type="subcellular location">
    <subcellularLocation>
        <location evidence="1">Cytoplasm</location>
    </subcellularLocation>
</comment>
<dbReference type="InterPro" id="IPR051471">
    <property type="entry name" value="Bacterial_PTS_sugar_comp"/>
</dbReference>
<evidence type="ECO:0000256" key="6">
    <source>
        <dbReference type="ARBA" id="ARBA00022683"/>
    </source>
</evidence>
<keyword evidence="3" id="KW-0963">Cytoplasm</keyword>
<gene>
    <name evidence="9" type="ORF">H8S44_01380</name>
</gene>
<proteinExistence type="predicted"/>
<evidence type="ECO:0000256" key="5">
    <source>
        <dbReference type="ARBA" id="ARBA00022679"/>
    </source>
</evidence>
<evidence type="ECO:0000313" key="9">
    <source>
        <dbReference type="EMBL" id="MBC5658437.1"/>
    </source>
</evidence>
<dbReference type="GO" id="GO:0009401">
    <property type="term" value="P:phosphoenolpyruvate-dependent sugar phosphotransferase system"/>
    <property type="evidence" value="ECO:0007669"/>
    <property type="project" value="UniProtKB-KW"/>
</dbReference>
<protein>
    <submittedName>
        <fullName evidence="9">PTS fructose transporter subunit IIA</fullName>
    </submittedName>
</protein>
<evidence type="ECO:0000256" key="2">
    <source>
        <dbReference type="ARBA" id="ARBA00022448"/>
    </source>
</evidence>